<organism evidence="1 2">
    <name type="scientific">Knipowitschia caucasica</name>
    <name type="common">Caucasian dwarf goby</name>
    <name type="synonym">Pomatoschistus caucasicus</name>
    <dbReference type="NCBI Taxonomy" id="637954"/>
    <lineage>
        <taxon>Eukaryota</taxon>
        <taxon>Metazoa</taxon>
        <taxon>Chordata</taxon>
        <taxon>Craniata</taxon>
        <taxon>Vertebrata</taxon>
        <taxon>Euteleostomi</taxon>
        <taxon>Actinopterygii</taxon>
        <taxon>Neopterygii</taxon>
        <taxon>Teleostei</taxon>
        <taxon>Neoteleostei</taxon>
        <taxon>Acanthomorphata</taxon>
        <taxon>Gobiaria</taxon>
        <taxon>Gobiiformes</taxon>
        <taxon>Gobioidei</taxon>
        <taxon>Gobiidae</taxon>
        <taxon>Gobiinae</taxon>
        <taxon>Knipowitschia</taxon>
    </lineage>
</organism>
<accession>A0AAV2L0D3</accession>
<protein>
    <submittedName>
        <fullName evidence="1">Uncharacterized protein</fullName>
    </submittedName>
</protein>
<evidence type="ECO:0000313" key="1">
    <source>
        <dbReference type="EMBL" id="CAL1593064.1"/>
    </source>
</evidence>
<keyword evidence="2" id="KW-1185">Reference proteome</keyword>
<reference evidence="1 2" key="1">
    <citation type="submission" date="2024-04" db="EMBL/GenBank/DDBJ databases">
        <authorList>
            <person name="Waldvogel A.-M."/>
            <person name="Schoenle A."/>
        </authorList>
    </citation>
    <scope>NUCLEOTIDE SEQUENCE [LARGE SCALE GENOMIC DNA]</scope>
</reference>
<evidence type="ECO:0000313" key="2">
    <source>
        <dbReference type="Proteomes" id="UP001497482"/>
    </source>
</evidence>
<gene>
    <name evidence="1" type="ORF">KC01_LOCUS22219</name>
</gene>
<name>A0AAV2L0D3_KNICA</name>
<proteinExistence type="predicted"/>
<sequence>MTRVRLSSTSTRRIVRALLRTRNGPEHFEKTVEAGRVNCCRSRGLGPCYFSERVRQKFGTRPCQMAS</sequence>
<dbReference type="AlphaFoldDB" id="A0AAV2L0D3"/>
<dbReference type="Proteomes" id="UP001497482">
    <property type="component" value="Chromosome 2"/>
</dbReference>
<dbReference type="EMBL" id="OZ035824">
    <property type="protein sequence ID" value="CAL1593064.1"/>
    <property type="molecule type" value="Genomic_DNA"/>
</dbReference>